<proteinExistence type="predicted"/>
<reference evidence="1 2" key="1">
    <citation type="submission" date="2018-08" db="EMBL/GenBank/DDBJ databases">
        <title>Genome sequence of strict halophilic Halobacillus trueperi SS1 isolated from Lunsu, a salty water body of North West Himalayas.</title>
        <authorList>
            <person name="Gupta S."/>
            <person name="Sharma P."/>
            <person name="Dev K."/>
            <person name="Baumler D."/>
            <person name="Sourirajan A."/>
        </authorList>
    </citation>
    <scope>NUCLEOTIDE SEQUENCE [LARGE SCALE GENOMIC DNA]</scope>
    <source>
        <strain evidence="1 2">SS1</strain>
    </source>
</reference>
<protein>
    <submittedName>
        <fullName evidence="1">Uncharacterized protein</fullName>
    </submittedName>
</protein>
<dbReference type="RefSeq" id="WP_115894178.1">
    <property type="nucleotide sequence ID" value="NZ_QTLC01000039.1"/>
</dbReference>
<gene>
    <name evidence="1" type="ORF">DXT76_10755</name>
</gene>
<evidence type="ECO:0000313" key="2">
    <source>
        <dbReference type="Proteomes" id="UP000257032"/>
    </source>
</evidence>
<name>A0A3D8VN80_9BACI</name>
<dbReference type="EMBL" id="QTLC01000039">
    <property type="protein sequence ID" value="RDY70856.1"/>
    <property type="molecule type" value="Genomic_DNA"/>
</dbReference>
<evidence type="ECO:0000313" key="1">
    <source>
        <dbReference type="EMBL" id="RDY70856.1"/>
    </source>
</evidence>
<organism evidence="1 2">
    <name type="scientific">Halobacillus trueperi</name>
    <dbReference type="NCBI Taxonomy" id="156205"/>
    <lineage>
        <taxon>Bacteria</taxon>
        <taxon>Bacillati</taxon>
        <taxon>Bacillota</taxon>
        <taxon>Bacilli</taxon>
        <taxon>Bacillales</taxon>
        <taxon>Bacillaceae</taxon>
        <taxon>Halobacillus</taxon>
    </lineage>
</organism>
<dbReference type="AlphaFoldDB" id="A0A3D8VN80"/>
<sequence length="258" mass="30230">MPVKERMENLFNLLQEEIEKDVVDFKFNNAAIALVDDKLVQEEEGKKVLLLAYSNLNNFTDSLYENVSSSIKRINEELHIKQDALNSEALSLDIEKIILVTITKDYFPLERLNEDLEFKRVSEESKNSSYEEKKKTCCERKIMEYIACNYRNKIAGNLVKKHSYDKSDAQLEAEKNKLEGDIRIYTILEPCIFCYRLLTDLKKKEKLNIKVNYEKQPTRSPLFEELLDMAKTLYEFSKEKGVNGIDLKDLIDMLENEK</sequence>
<accession>A0A3D8VN80</accession>
<dbReference type="Proteomes" id="UP000257032">
    <property type="component" value="Unassembled WGS sequence"/>
</dbReference>
<comment type="caution">
    <text evidence="1">The sequence shown here is derived from an EMBL/GenBank/DDBJ whole genome shotgun (WGS) entry which is preliminary data.</text>
</comment>